<keyword evidence="11" id="KW-1185">Reference proteome</keyword>
<keyword evidence="2" id="KW-0963">Cytoplasm</keyword>
<evidence type="ECO:0000256" key="5">
    <source>
        <dbReference type="ARBA" id="ARBA00023163"/>
    </source>
</evidence>
<dbReference type="GO" id="GO:0003677">
    <property type="term" value="F:DNA binding"/>
    <property type="evidence" value="ECO:0007669"/>
    <property type="project" value="UniProtKB-KW"/>
</dbReference>
<evidence type="ECO:0000313" key="9">
    <source>
        <dbReference type="EMBL" id="SUM90401.1"/>
    </source>
</evidence>
<dbReference type="Proteomes" id="UP000572988">
    <property type="component" value="Unassembled WGS sequence"/>
</dbReference>
<keyword evidence="5" id="KW-0804">Transcription</keyword>
<keyword evidence="4 9" id="KW-0238">DNA-binding</keyword>
<evidence type="ECO:0000256" key="2">
    <source>
        <dbReference type="ARBA" id="ARBA00022490"/>
    </source>
</evidence>
<gene>
    <name evidence="8" type="ORF">C1O36_08970</name>
    <name evidence="9" type="ORF">NCTC12218_02450</name>
</gene>
<evidence type="ECO:0000256" key="1">
    <source>
        <dbReference type="ARBA" id="ARBA00004496"/>
    </source>
</evidence>
<accession>A0A7Z7VY29</accession>
<dbReference type="PANTHER" id="PTHR37299">
    <property type="entry name" value="TRANSCRIPTIONAL REGULATOR-RELATED"/>
    <property type="match status" value="1"/>
</dbReference>
<dbReference type="AlphaFoldDB" id="A0A7Z7VY29"/>
<reference evidence="7 10" key="3">
    <citation type="submission" date="2020-11" db="EMBL/GenBank/DDBJ databases">
        <authorList>
            <consortium name="Pathogen Informatics"/>
        </authorList>
    </citation>
    <scope>NUCLEOTIDE SEQUENCE [LARGE SCALE GENOMIC DNA]</scope>
    <source>
        <strain evidence="7 10">NCTC12218</strain>
    </source>
</reference>
<dbReference type="Gene3D" id="2.40.50.1020">
    <property type="entry name" value="LytTr DNA-binding domain"/>
    <property type="match status" value="1"/>
</dbReference>
<keyword evidence="3" id="KW-0805">Transcription regulation</keyword>
<dbReference type="EMBL" id="POVK01000030">
    <property type="protein sequence ID" value="NHA34642.1"/>
    <property type="molecule type" value="Genomic_DNA"/>
</dbReference>
<dbReference type="GO" id="GO:0000156">
    <property type="term" value="F:phosphorelay response regulator activity"/>
    <property type="evidence" value="ECO:0007669"/>
    <property type="project" value="InterPro"/>
</dbReference>
<dbReference type="Proteomes" id="UP000264146">
    <property type="component" value="Chromosome"/>
</dbReference>
<evidence type="ECO:0000256" key="3">
    <source>
        <dbReference type="ARBA" id="ARBA00023015"/>
    </source>
</evidence>
<dbReference type="InterPro" id="IPR007492">
    <property type="entry name" value="LytTR_DNA-bd_dom"/>
</dbReference>
<dbReference type="GO" id="GO:0005737">
    <property type="term" value="C:cytoplasm"/>
    <property type="evidence" value="ECO:0007669"/>
    <property type="project" value="UniProtKB-SubCell"/>
</dbReference>
<dbReference type="PROSITE" id="PS50930">
    <property type="entry name" value="HTH_LYTTR"/>
    <property type="match status" value="1"/>
</dbReference>
<dbReference type="EMBL" id="LR962863">
    <property type="protein sequence ID" value="CAD7360748.1"/>
    <property type="molecule type" value="Genomic_DNA"/>
</dbReference>
<sequence>MKVTITLNPAMAEDHIHITTKSMTPDLQKIVTEIQEDTPYLNVKTEDNAIYFVDITDIIAIYTERQKLKIITVIGTFTMVERLYKIKVKLPASFIQISKSELINLNYLNHIEITSSGSLKLVFKHDYLTYSSRRYVKSIKERLGL</sequence>
<evidence type="ECO:0000256" key="4">
    <source>
        <dbReference type="ARBA" id="ARBA00023125"/>
    </source>
</evidence>
<dbReference type="EMBL" id="UHEF01000001">
    <property type="protein sequence ID" value="SUM90401.1"/>
    <property type="molecule type" value="Genomic_DNA"/>
</dbReference>
<organism evidence="9">
    <name type="scientific">Staphylococcus schleiferi</name>
    <dbReference type="NCBI Taxonomy" id="1295"/>
    <lineage>
        <taxon>Bacteria</taxon>
        <taxon>Bacillati</taxon>
        <taxon>Bacillota</taxon>
        <taxon>Bacilli</taxon>
        <taxon>Bacillales</taxon>
        <taxon>Staphylococcaceae</taxon>
        <taxon>Staphylococcus</taxon>
    </lineage>
</organism>
<evidence type="ECO:0000259" key="6">
    <source>
        <dbReference type="PROSITE" id="PS50930"/>
    </source>
</evidence>
<comment type="subcellular location">
    <subcellularLocation>
        <location evidence="1">Cytoplasm</location>
    </subcellularLocation>
</comment>
<reference evidence="9" key="2">
    <citation type="submission" date="2018-06" db="EMBL/GenBank/DDBJ databases">
        <authorList>
            <consortium name="Pathogen Informatics"/>
            <person name="Doyle S."/>
        </authorList>
    </citation>
    <scope>NUCLEOTIDE SEQUENCE [LARGE SCALE GENOMIC DNA]</scope>
    <source>
        <strain evidence="9">NCTC12218</strain>
    </source>
</reference>
<dbReference type="PANTHER" id="PTHR37299:SF2">
    <property type="entry name" value="HTH LYTTR-TYPE DOMAIN-CONTAINING PROTEIN"/>
    <property type="match status" value="1"/>
</dbReference>
<name>A0A7Z7VY29_STASC</name>
<dbReference type="SMART" id="SM00850">
    <property type="entry name" value="LytTR"/>
    <property type="match status" value="1"/>
</dbReference>
<dbReference type="GeneID" id="93791080"/>
<dbReference type="InterPro" id="IPR046947">
    <property type="entry name" value="LytR-like"/>
</dbReference>
<protein>
    <submittedName>
        <fullName evidence="8">LytTR family transcriptional regulator</fullName>
    </submittedName>
    <submittedName>
        <fullName evidence="9">LytTr DNA-binding domain protein</fullName>
    </submittedName>
</protein>
<dbReference type="RefSeq" id="WP_126495991.1">
    <property type="nucleotide sequence ID" value="NZ_CALYEE010000015.1"/>
</dbReference>
<evidence type="ECO:0000313" key="8">
    <source>
        <dbReference type="EMBL" id="NHA34642.1"/>
    </source>
</evidence>
<evidence type="ECO:0000313" key="7">
    <source>
        <dbReference type="EMBL" id="CAD7360748.1"/>
    </source>
</evidence>
<evidence type="ECO:0000313" key="11">
    <source>
        <dbReference type="Proteomes" id="UP000572988"/>
    </source>
</evidence>
<dbReference type="Pfam" id="PF04397">
    <property type="entry name" value="LytTR"/>
    <property type="match status" value="1"/>
</dbReference>
<evidence type="ECO:0000313" key="10">
    <source>
        <dbReference type="Proteomes" id="UP000264146"/>
    </source>
</evidence>
<feature type="domain" description="HTH LytTR-type" evidence="6">
    <location>
        <begin position="41"/>
        <end position="145"/>
    </location>
</feature>
<proteinExistence type="predicted"/>
<reference evidence="8 11" key="1">
    <citation type="submission" date="2018-01" db="EMBL/GenBank/DDBJ databases">
        <title>Complete genome sequence of Staphylococcus Scheliferi isolated from human.</title>
        <authorList>
            <person name="Abouelkhair M.A."/>
            <person name="Bemis D.A."/>
            <person name="Kania S.A."/>
        </authorList>
    </citation>
    <scope>NUCLEOTIDE SEQUENCE [LARGE SCALE GENOMIC DNA]</scope>
    <source>
        <strain evidence="8 11">ATCC 43808</strain>
    </source>
</reference>